<dbReference type="Proteomes" id="UP000006727">
    <property type="component" value="Chromosome 18"/>
</dbReference>
<dbReference type="Gene3D" id="3.40.50.10810">
    <property type="entry name" value="Tandem AAA-ATPase domain"/>
    <property type="match status" value="3"/>
</dbReference>
<dbReference type="InterPro" id="IPR014001">
    <property type="entry name" value="Helicase_ATP-bd"/>
</dbReference>
<dbReference type="InterPro" id="IPR050628">
    <property type="entry name" value="SNF2_RAD54_helicase_TF"/>
</dbReference>
<dbReference type="CDD" id="cd18008">
    <property type="entry name" value="DEXDc_SHPRH-like"/>
    <property type="match status" value="1"/>
</dbReference>
<evidence type="ECO:0000256" key="3">
    <source>
        <dbReference type="ARBA" id="ARBA00022741"/>
    </source>
</evidence>
<keyword evidence="2" id="KW-0479">Metal-binding</keyword>
<evidence type="ECO:0000313" key="14">
    <source>
        <dbReference type="EnsemblPlants" id="Pp3c18_11770V3.5"/>
    </source>
</evidence>
<dbReference type="SMART" id="SM00490">
    <property type="entry name" value="HELICc"/>
    <property type="match status" value="1"/>
</dbReference>
<dbReference type="Gene3D" id="3.40.50.300">
    <property type="entry name" value="P-loop containing nucleotide triphosphate hydrolases"/>
    <property type="match status" value="1"/>
</dbReference>
<evidence type="ECO:0000256" key="2">
    <source>
        <dbReference type="ARBA" id="ARBA00022723"/>
    </source>
</evidence>
<dbReference type="PROSITE" id="PS50089">
    <property type="entry name" value="ZF_RING_2"/>
    <property type="match status" value="1"/>
</dbReference>
<evidence type="ECO:0000256" key="9">
    <source>
        <dbReference type="PROSITE-ProRule" id="PRU00175"/>
    </source>
</evidence>
<protein>
    <recommendedName>
        <fullName evidence="16">SNF2 family DNA-dependent ATPase</fullName>
    </recommendedName>
</protein>
<evidence type="ECO:0000256" key="8">
    <source>
        <dbReference type="ARBA" id="ARBA00022840"/>
    </source>
</evidence>
<feature type="region of interest" description="Disordered" evidence="10">
    <location>
        <begin position="497"/>
        <end position="519"/>
    </location>
</feature>
<feature type="domain" description="RING-type" evidence="11">
    <location>
        <begin position="763"/>
        <end position="801"/>
    </location>
</feature>
<dbReference type="Gramene" id="Pp3c18_11770V3.4">
    <property type="protein sequence ID" value="Pp3c18_11770V3.4"/>
    <property type="gene ID" value="Pp3c18_11770"/>
</dbReference>
<evidence type="ECO:0008006" key="16">
    <source>
        <dbReference type="Google" id="ProtNLM"/>
    </source>
</evidence>
<evidence type="ECO:0000256" key="7">
    <source>
        <dbReference type="ARBA" id="ARBA00022833"/>
    </source>
</evidence>
<dbReference type="InterPro" id="IPR013083">
    <property type="entry name" value="Znf_RING/FYVE/PHD"/>
</dbReference>
<dbReference type="Pfam" id="PF00271">
    <property type="entry name" value="Helicase_C"/>
    <property type="match status" value="1"/>
</dbReference>
<proteinExistence type="inferred from homology"/>
<dbReference type="InterPro" id="IPR000330">
    <property type="entry name" value="SNF2_N"/>
</dbReference>
<dbReference type="InterPro" id="IPR017907">
    <property type="entry name" value="Znf_RING_CS"/>
</dbReference>
<reference evidence="14 15" key="1">
    <citation type="journal article" date="2008" name="Science">
        <title>The Physcomitrella genome reveals evolutionary insights into the conquest of land by plants.</title>
        <authorList>
            <person name="Rensing S."/>
            <person name="Lang D."/>
            <person name="Zimmer A."/>
            <person name="Terry A."/>
            <person name="Salamov A."/>
            <person name="Shapiro H."/>
            <person name="Nishiyama T."/>
            <person name="Perroud P.-F."/>
            <person name="Lindquist E."/>
            <person name="Kamisugi Y."/>
            <person name="Tanahashi T."/>
            <person name="Sakakibara K."/>
            <person name="Fujita T."/>
            <person name="Oishi K."/>
            <person name="Shin-I T."/>
            <person name="Kuroki Y."/>
            <person name="Toyoda A."/>
            <person name="Suzuki Y."/>
            <person name="Hashimoto A."/>
            <person name="Yamaguchi K."/>
            <person name="Sugano A."/>
            <person name="Kohara Y."/>
            <person name="Fujiyama A."/>
            <person name="Anterola A."/>
            <person name="Aoki S."/>
            <person name="Ashton N."/>
            <person name="Barbazuk W.B."/>
            <person name="Barker E."/>
            <person name="Bennetzen J."/>
            <person name="Bezanilla M."/>
            <person name="Blankenship R."/>
            <person name="Cho S.H."/>
            <person name="Dutcher S."/>
            <person name="Estelle M."/>
            <person name="Fawcett J.A."/>
            <person name="Gundlach H."/>
            <person name="Hanada K."/>
            <person name="Heyl A."/>
            <person name="Hicks K.A."/>
            <person name="Hugh J."/>
            <person name="Lohr M."/>
            <person name="Mayer K."/>
            <person name="Melkozernov A."/>
            <person name="Murata T."/>
            <person name="Nelson D."/>
            <person name="Pils B."/>
            <person name="Prigge M."/>
            <person name="Reiss B."/>
            <person name="Renner T."/>
            <person name="Rombauts S."/>
            <person name="Rushton P."/>
            <person name="Sanderfoot A."/>
            <person name="Schween G."/>
            <person name="Shiu S.-H."/>
            <person name="Stueber K."/>
            <person name="Theodoulou F.L."/>
            <person name="Tu H."/>
            <person name="Van de Peer Y."/>
            <person name="Verrier P.J."/>
            <person name="Waters E."/>
            <person name="Wood A."/>
            <person name="Yang L."/>
            <person name="Cove D."/>
            <person name="Cuming A."/>
            <person name="Hasebe M."/>
            <person name="Lucas S."/>
            <person name="Mishler D.B."/>
            <person name="Reski R."/>
            <person name="Grigoriev I."/>
            <person name="Quatrano R.S."/>
            <person name="Boore J.L."/>
        </authorList>
    </citation>
    <scope>NUCLEOTIDE SEQUENCE [LARGE SCALE GENOMIC DNA]</scope>
    <source>
        <strain evidence="14 15">cv. Gransden 2004</strain>
    </source>
</reference>
<dbReference type="SMART" id="SM00487">
    <property type="entry name" value="DEXDc"/>
    <property type="match status" value="1"/>
</dbReference>
<dbReference type="SUPFAM" id="SSF52540">
    <property type="entry name" value="P-loop containing nucleoside triphosphate hydrolases"/>
    <property type="match status" value="2"/>
</dbReference>
<dbReference type="GO" id="GO:0004386">
    <property type="term" value="F:helicase activity"/>
    <property type="evidence" value="ECO:0007669"/>
    <property type="project" value="UniProtKB-KW"/>
</dbReference>
<evidence type="ECO:0000313" key="15">
    <source>
        <dbReference type="Proteomes" id="UP000006727"/>
    </source>
</evidence>
<evidence type="ECO:0000256" key="6">
    <source>
        <dbReference type="ARBA" id="ARBA00022806"/>
    </source>
</evidence>
<dbReference type="AlphaFoldDB" id="A0A7I4BC38"/>
<evidence type="ECO:0000256" key="10">
    <source>
        <dbReference type="SAM" id="MobiDB-lite"/>
    </source>
</evidence>
<dbReference type="Pfam" id="PF00176">
    <property type="entry name" value="SNF2-rel_dom"/>
    <property type="match status" value="1"/>
</dbReference>
<keyword evidence="8" id="KW-0067">ATP-binding</keyword>
<dbReference type="FunFam" id="3.40.50.10810:FF:000068">
    <property type="entry name" value="SNF2 domain-containing protein / helicase domain-containing protein / zinc finger protein-like protein"/>
    <property type="match status" value="1"/>
</dbReference>
<dbReference type="EnsemblPlants" id="Pp3c18_11770V3.5">
    <property type="protein sequence ID" value="Pp3c18_11770V3.5"/>
    <property type="gene ID" value="Pp3c18_11770"/>
</dbReference>
<name>A0A7I4BC38_PHYPA</name>
<keyword evidence="6" id="KW-0347">Helicase</keyword>
<feature type="compositionally biased region" description="Acidic residues" evidence="10">
    <location>
        <begin position="380"/>
        <end position="391"/>
    </location>
</feature>
<gene>
    <name evidence="14" type="primary">LOC112295312</name>
</gene>
<feature type="compositionally biased region" description="Basic and acidic residues" evidence="10">
    <location>
        <begin position="498"/>
        <end position="511"/>
    </location>
</feature>
<feature type="compositionally biased region" description="Basic residues" evidence="10">
    <location>
        <begin position="524"/>
        <end position="533"/>
    </location>
</feature>
<dbReference type="InterPro" id="IPR038718">
    <property type="entry name" value="SNF2-like_sf"/>
</dbReference>
<dbReference type="EnsemblPlants" id="Pp3c18_11770V3.4">
    <property type="protein sequence ID" value="Pp3c18_11770V3.4"/>
    <property type="gene ID" value="Pp3c18_11770"/>
</dbReference>
<keyword evidence="7" id="KW-0862">Zinc</keyword>
<reference evidence="14" key="3">
    <citation type="submission" date="2020-12" db="UniProtKB">
        <authorList>
            <consortium name="EnsemblPlants"/>
        </authorList>
    </citation>
    <scope>IDENTIFICATION</scope>
</reference>
<dbReference type="GO" id="GO:0008270">
    <property type="term" value="F:zinc ion binding"/>
    <property type="evidence" value="ECO:0007669"/>
    <property type="project" value="UniProtKB-KW"/>
</dbReference>
<accession>A0A7I4BC38</accession>
<dbReference type="SUPFAM" id="SSF57850">
    <property type="entry name" value="RING/U-box"/>
    <property type="match status" value="1"/>
</dbReference>
<dbReference type="EMBL" id="ABEU02000018">
    <property type="status" value="NOT_ANNOTATED_CDS"/>
    <property type="molecule type" value="Genomic_DNA"/>
</dbReference>
<dbReference type="Gramene" id="Pp3c18_11770V3.5">
    <property type="protein sequence ID" value="Pp3c18_11770V3.5"/>
    <property type="gene ID" value="Pp3c18_11770"/>
</dbReference>
<comment type="similarity">
    <text evidence="1">Belongs to the SNF2/RAD54 helicase family. RAD16 subfamily.</text>
</comment>
<evidence type="ECO:0000259" key="12">
    <source>
        <dbReference type="PROSITE" id="PS51192"/>
    </source>
</evidence>
<evidence type="ECO:0000256" key="4">
    <source>
        <dbReference type="ARBA" id="ARBA00022771"/>
    </source>
</evidence>
<evidence type="ECO:0000256" key="5">
    <source>
        <dbReference type="ARBA" id="ARBA00022801"/>
    </source>
</evidence>
<keyword evidence="3" id="KW-0547">Nucleotide-binding</keyword>
<feature type="domain" description="Helicase ATP-binding" evidence="12">
    <location>
        <begin position="327"/>
        <end position="608"/>
    </location>
</feature>
<dbReference type="PANTHER" id="PTHR45626:SF16">
    <property type="entry name" value="ATP-DEPENDENT HELICASE ULS1"/>
    <property type="match status" value="1"/>
</dbReference>
<dbReference type="PROSITE" id="PS51192">
    <property type="entry name" value="HELICASE_ATP_BIND_1"/>
    <property type="match status" value="1"/>
</dbReference>
<evidence type="ECO:0000259" key="13">
    <source>
        <dbReference type="PROSITE" id="PS51194"/>
    </source>
</evidence>
<dbReference type="Gene3D" id="3.30.40.10">
    <property type="entry name" value="Zinc/RING finger domain, C3HC4 (zinc finger)"/>
    <property type="match status" value="1"/>
</dbReference>
<evidence type="ECO:0000256" key="1">
    <source>
        <dbReference type="ARBA" id="ARBA00008438"/>
    </source>
</evidence>
<dbReference type="PROSITE" id="PS51194">
    <property type="entry name" value="HELICASE_CTER"/>
    <property type="match status" value="1"/>
</dbReference>
<dbReference type="GO" id="GO:0016787">
    <property type="term" value="F:hydrolase activity"/>
    <property type="evidence" value="ECO:0007669"/>
    <property type="project" value="UniProtKB-KW"/>
</dbReference>
<feature type="compositionally biased region" description="Polar residues" evidence="10">
    <location>
        <begin position="400"/>
        <end position="426"/>
    </location>
</feature>
<sequence length="1071" mass="118926">MMADVEMEQGNLGEMVERFPWGFHMGEARLRGDFDSSELGQYDGAWELEEGPRDWMQVDVSDDEGVSQPVQDEADEPEVFIDDILSVIEEDSSSAAQNSIVDEGSDKTMLLLGPPVSQQEMEIAPHTPAVPEGHYDVDPAPSLYQTTPDLSWQHDLNGNGEAGLEDTSDEILSLDNIGRGTICDDSDGVEEESELRELNSGLRRKRNLLSWGGGGMKRPRESIHRDTFSSSWISLATRTSSGEVSTSYDRRVLPGTMANSITGSINGTVIAAAVDPVKRSEELAIQAVVQAFSLGDEKEEATPDQDLLTMTLLKHQRIALAWMVNRESGSHEPCGGILADDQGLGKTISTISLILKNRAPVQKSGSSSVQSLRPEGSTVDLEDYEDEEEQASQERKLETRQCSSSPNENGSQQQLDDPRSSQSSNKGRPAAGTLVVCPTSVLRQWAQEIRDKVATKAGLSVLVYHGSNRIKDPQEIAKFDVVLSTYSIVSMEVPKQALPEERDEENRRNGSEYEFVPFTKPKKEKAKKGKVKGKGAGADGDTPDSGPLARVAWFRVVLDEAQSIKNYRTQVSRAAWGLRAKRRWCLSGTPIQNSVDDLFSYFRFLRYSPWDAYEKFQRDIKEPVGRNPSEGYKKLQAILKPVVLRRTKTSLLDGKPIVNLPPRIVKLQQAEFSLDERSFYENLEIESREQFQMYAAAGTVQNNYVNILWMLLRLRQACDHPMLVKKCAKGEAFQKTTIDAVRKLPLSLRSELIQCLEGGRTICHVCQDAPEDPVVSICAHVFCRQCISEQMNGDETCPSPKCKRSLNNSSLFTLSALKDLGVGGVENLGNEVKSIEPAVTEVEQTWNTSSKIDAMMNTLQALPKISVLVEDGKIVEGSKAELLLKSEALEIEQGETLGTGLREVSESIKIEKVDSTEKAIVFSQWTSMLDLLELPLKKSGLCYRRLDGTMSVVARDRAVSDFNTLPEVTVMIMSLKAASLGLNMVAASHVLLLDVWWNPTTEDQAIDRAHRIGQTRTVNVSRFTVKNTIEDRILALQERKRQIVASAFGENDGGEQKNRLTVEDLRYLFRV</sequence>
<keyword evidence="5" id="KW-0378">Hydrolase</keyword>
<organism evidence="14 15">
    <name type="scientific">Physcomitrium patens</name>
    <name type="common">Spreading-leaved earth moss</name>
    <name type="synonym">Physcomitrella patens</name>
    <dbReference type="NCBI Taxonomy" id="3218"/>
    <lineage>
        <taxon>Eukaryota</taxon>
        <taxon>Viridiplantae</taxon>
        <taxon>Streptophyta</taxon>
        <taxon>Embryophyta</taxon>
        <taxon>Bryophyta</taxon>
        <taxon>Bryophytina</taxon>
        <taxon>Bryopsida</taxon>
        <taxon>Funariidae</taxon>
        <taxon>Funariales</taxon>
        <taxon>Funariaceae</taxon>
        <taxon>Physcomitrium</taxon>
    </lineage>
</organism>
<evidence type="ECO:0000259" key="11">
    <source>
        <dbReference type="PROSITE" id="PS50089"/>
    </source>
</evidence>
<dbReference type="PROSITE" id="PS00518">
    <property type="entry name" value="ZF_RING_1"/>
    <property type="match status" value="1"/>
</dbReference>
<reference evidence="14 15" key="2">
    <citation type="journal article" date="2018" name="Plant J.">
        <title>The Physcomitrella patens chromosome-scale assembly reveals moss genome structure and evolution.</title>
        <authorList>
            <person name="Lang D."/>
            <person name="Ullrich K.K."/>
            <person name="Murat F."/>
            <person name="Fuchs J."/>
            <person name="Jenkins J."/>
            <person name="Haas F.B."/>
            <person name="Piednoel M."/>
            <person name="Gundlach H."/>
            <person name="Van Bel M."/>
            <person name="Meyberg R."/>
            <person name="Vives C."/>
            <person name="Morata J."/>
            <person name="Symeonidi A."/>
            <person name="Hiss M."/>
            <person name="Muchero W."/>
            <person name="Kamisugi Y."/>
            <person name="Saleh O."/>
            <person name="Blanc G."/>
            <person name="Decker E.L."/>
            <person name="van Gessel N."/>
            <person name="Grimwood J."/>
            <person name="Hayes R.D."/>
            <person name="Graham S.W."/>
            <person name="Gunter L.E."/>
            <person name="McDaniel S.F."/>
            <person name="Hoernstein S.N.W."/>
            <person name="Larsson A."/>
            <person name="Li F.W."/>
            <person name="Perroud P.F."/>
            <person name="Phillips J."/>
            <person name="Ranjan P."/>
            <person name="Rokshar D.S."/>
            <person name="Rothfels C.J."/>
            <person name="Schneider L."/>
            <person name="Shu S."/>
            <person name="Stevenson D.W."/>
            <person name="Thummler F."/>
            <person name="Tillich M."/>
            <person name="Villarreal Aguilar J.C."/>
            <person name="Widiez T."/>
            <person name="Wong G.K."/>
            <person name="Wymore A."/>
            <person name="Zhang Y."/>
            <person name="Zimmer A.D."/>
            <person name="Quatrano R.S."/>
            <person name="Mayer K.F.X."/>
            <person name="Goodstein D."/>
            <person name="Casacuberta J.M."/>
            <person name="Vandepoele K."/>
            <person name="Reski R."/>
            <person name="Cuming A.C."/>
            <person name="Tuskan G.A."/>
            <person name="Maumus F."/>
            <person name="Salse J."/>
            <person name="Schmutz J."/>
            <person name="Rensing S.A."/>
        </authorList>
    </citation>
    <scope>NUCLEOTIDE SEQUENCE [LARGE SCALE GENOMIC DNA]</scope>
    <source>
        <strain evidence="14 15">cv. Gransden 2004</strain>
    </source>
</reference>
<dbReference type="InterPro" id="IPR001841">
    <property type="entry name" value="Znf_RING"/>
</dbReference>
<feature type="region of interest" description="Disordered" evidence="10">
    <location>
        <begin position="524"/>
        <end position="543"/>
    </location>
</feature>
<dbReference type="InterPro" id="IPR027417">
    <property type="entry name" value="P-loop_NTPase"/>
</dbReference>
<dbReference type="Pfam" id="PF13923">
    <property type="entry name" value="zf-C3HC4_2"/>
    <property type="match status" value="1"/>
</dbReference>
<keyword evidence="4 9" id="KW-0863">Zinc-finger</keyword>
<feature type="region of interest" description="Disordered" evidence="10">
    <location>
        <begin position="363"/>
        <end position="432"/>
    </location>
</feature>
<dbReference type="CDD" id="cd18793">
    <property type="entry name" value="SF2_C_SNF"/>
    <property type="match status" value="1"/>
</dbReference>
<feature type="domain" description="Helicase C-terminal" evidence="13">
    <location>
        <begin position="900"/>
        <end position="1066"/>
    </location>
</feature>
<dbReference type="InterPro" id="IPR001650">
    <property type="entry name" value="Helicase_C-like"/>
</dbReference>
<dbReference type="InterPro" id="IPR049730">
    <property type="entry name" value="SNF2/RAD54-like_C"/>
</dbReference>
<dbReference type="PANTHER" id="PTHR45626">
    <property type="entry name" value="TRANSCRIPTION TERMINATION FACTOR 2-RELATED"/>
    <property type="match status" value="1"/>
</dbReference>
<dbReference type="GO" id="GO:0005524">
    <property type="term" value="F:ATP binding"/>
    <property type="evidence" value="ECO:0007669"/>
    <property type="project" value="UniProtKB-KW"/>
</dbReference>
<keyword evidence="15" id="KW-1185">Reference proteome</keyword>